<evidence type="ECO:0000313" key="2">
    <source>
        <dbReference type="Proteomes" id="UP001215231"/>
    </source>
</evidence>
<name>A0ABY7V8M0_9GAMM</name>
<evidence type="ECO:0000313" key="1">
    <source>
        <dbReference type="EMBL" id="WDE09944.1"/>
    </source>
</evidence>
<proteinExistence type="predicted"/>
<reference evidence="1 2" key="1">
    <citation type="journal article" date="2022" name="Mar. Drugs">
        <title>Bioassay-Guided Fractionation Leads to the Detection of Cholic Acid Generated by the Rare Thalassomonas sp.</title>
        <authorList>
            <person name="Pheiffer F."/>
            <person name="Schneider Y.K."/>
            <person name="Hansen E.H."/>
            <person name="Andersen J.H."/>
            <person name="Isaksson J."/>
            <person name="Busche T."/>
            <person name="R C."/>
            <person name="Kalinowski J."/>
            <person name="Zyl L.V."/>
            <person name="Trindade M."/>
        </authorList>
    </citation>
    <scope>NUCLEOTIDE SEQUENCE [LARGE SCALE GENOMIC DNA]</scope>
    <source>
        <strain evidence="1 2">A5K-61T</strain>
    </source>
</reference>
<dbReference type="Proteomes" id="UP001215231">
    <property type="component" value="Chromosome"/>
</dbReference>
<dbReference type="RefSeq" id="WP_274049952.1">
    <property type="nucleotide sequence ID" value="NZ_CP059693.1"/>
</dbReference>
<protein>
    <submittedName>
        <fullName evidence="1">Uncharacterized protein</fullName>
    </submittedName>
</protein>
<dbReference type="EMBL" id="CP059693">
    <property type="protein sequence ID" value="WDE09944.1"/>
    <property type="molecule type" value="Genomic_DNA"/>
</dbReference>
<keyword evidence="2" id="KW-1185">Reference proteome</keyword>
<accession>A0ABY7V8M0</accession>
<organism evidence="1 2">
    <name type="scientific">Thalassomonas haliotis</name>
    <dbReference type="NCBI Taxonomy" id="485448"/>
    <lineage>
        <taxon>Bacteria</taxon>
        <taxon>Pseudomonadati</taxon>
        <taxon>Pseudomonadota</taxon>
        <taxon>Gammaproteobacteria</taxon>
        <taxon>Alteromonadales</taxon>
        <taxon>Colwelliaceae</taxon>
        <taxon>Thalassomonas</taxon>
    </lineage>
</organism>
<gene>
    <name evidence="1" type="ORF">H3N35_16730</name>
</gene>
<sequence>MQPFFIIRKNKVRIQQAKQRTVLLFKTRRVPPVQAPLAVAGATLERAAIYLQPFFISGNEFKLEPSRQNNGLCSYLKQGVYHRFKSSLRFKVNRFPPPPTLSFLLKTNTSSNRQANLHLQSKRISTWFLTTNFSLFENKTKNGDIRSHLPAI</sequence>